<reference evidence="3" key="2">
    <citation type="journal article" date="2023" name="Int. J. Mol. Sci.">
        <title>De Novo Assembly and Annotation of 11 Diverse Shrub Willow (Salix) Genomes Reveals Novel Gene Organization in Sex-Linked Regions.</title>
        <authorList>
            <person name="Hyden B."/>
            <person name="Feng K."/>
            <person name="Yates T.B."/>
            <person name="Jawdy S."/>
            <person name="Cereghino C."/>
            <person name="Smart L.B."/>
            <person name="Muchero W."/>
        </authorList>
    </citation>
    <scope>NUCLEOTIDE SEQUENCE [LARGE SCALE GENOMIC DNA]</scope>
    <source>
        <tissue evidence="3">Shoot tip</tissue>
    </source>
</reference>
<organism evidence="3 4">
    <name type="scientific">Salix viminalis</name>
    <name type="common">Common osier</name>
    <name type="synonym">Basket willow</name>
    <dbReference type="NCBI Taxonomy" id="40686"/>
    <lineage>
        <taxon>Eukaryota</taxon>
        <taxon>Viridiplantae</taxon>
        <taxon>Streptophyta</taxon>
        <taxon>Embryophyta</taxon>
        <taxon>Tracheophyta</taxon>
        <taxon>Spermatophyta</taxon>
        <taxon>Magnoliopsida</taxon>
        <taxon>eudicotyledons</taxon>
        <taxon>Gunneridae</taxon>
        <taxon>Pentapetalae</taxon>
        <taxon>rosids</taxon>
        <taxon>fabids</taxon>
        <taxon>Malpighiales</taxon>
        <taxon>Salicaceae</taxon>
        <taxon>Saliceae</taxon>
        <taxon>Salix</taxon>
    </lineage>
</organism>
<proteinExistence type="predicted"/>
<name>A0A9Q0U1D7_SALVM</name>
<evidence type="ECO:0000256" key="1">
    <source>
        <dbReference type="SAM" id="MobiDB-lite"/>
    </source>
</evidence>
<reference evidence="3" key="1">
    <citation type="submission" date="2022-11" db="EMBL/GenBank/DDBJ databases">
        <authorList>
            <person name="Hyden B.L."/>
            <person name="Feng K."/>
            <person name="Yates T."/>
            <person name="Jawdy S."/>
            <person name="Smart L.B."/>
            <person name="Muchero W."/>
        </authorList>
    </citation>
    <scope>NUCLEOTIDE SEQUENCE</scope>
    <source>
        <tissue evidence="3">Shoot tip</tissue>
    </source>
</reference>
<feature type="compositionally biased region" description="Basic and acidic residues" evidence="1">
    <location>
        <begin position="14"/>
        <end position="27"/>
    </location>
</feature>
<dbReference type="Proteomes" id="UP001151529">
    <property type="component" value="Chromosome 10"/>
</dbReference>
<evidence type="ECO:0000313" key="4">
    <source>
        <dbReference type="Proteomes" id="UP001151529"/>
    </source>
</evidence>
<accession>A0A9Q0U1D7</accession>
<feature type="compositionally biased region" description="Basic and acidic residues" evidence="1">
    <location>
        <begin position="36"/>
        <end position="51"/>
    </location>
</feature>
<feature type="compositionally biased region" description="Low complexity" evidence="1">
    <location>
        <begin position="155"/>
        <end position="166"/>
    </location>
</feature>
<dbReference type="OrthoDB" id="10548291at2759"/>
<sequence>MIRSTFSSEATSPKGEKNESMKAKECIADEQTEEVSASKEETGEEGDHTAAMEDEPVDLPADKTPESIGKEDPILALFELEISHGTHLTGQILEPRRSPALKELLEKISSPRIRKLDVSKDPGDKVTTSEGQQITDTFKGIELVWEFVCTENQQADADNGSGSDSSRGCRVAH</sequence>
<comment type="caution">
    <text evidence="3">The sequence shown here is derived from an EMBL/GenBank/DDBJ whole genome shotgun (WGS) entry which is preliminary data.</text>
</comment>
<protein>
    <recommendedName>
        <fullName evidence="2">AAA-type ATPase N-terminal domain-containing protein</fullName>
    </recommendedName>
</protein>
<evidence type="ECO:0000313" key="3">
    <source>
        <dbReference type="EMBL" id="KAJ6721626.1"/>
    </source>
</evidence>
<keyword evidence="4" id="KW-1185">Reference proteome</keyword>
<feature type="region of interest" description="Disordered" evidence="1">
    <location>
        <begin position="154"/>
        <end position="173"/>
    </location>
</feature>
<dbReference type="InterPro" id="IPR025753">
    <property type="entry name" value="AAA_N_dom"/>
</dbReference>
<gene>
    <name evidence="3" type="ORF">OIU85_024690</name>
</gene>
<dbReference type="Pfam" id="PF14363">
    <property type="entry name" value="AAA_assoc"/>
    <property type="match status" value="1"/>
</dbReference>
<feature type="region of interest" description="Disordered" evidence="1">
    <location>
        <begin position="1"/>
        <end position="68"/>
    </location>
</feature>
<evidence type="ECO:0000259" key="2">
    <source>
        <dbReference type="Pfam" id="PF14363"/>
    </source>
</evidence>
<feature type="compositionally biased region" description="Polar residues" evidence="1">
    <location>
        <begin position="1"/>
        <end position="11"/>
    </location>
</feature>
<dbReference type="EMBL" id="JAPFFL010000006">
    <property type="protein sequence ID" value="KAJ6721626.1"/>
    <property type="molecule type" value="Genomic_DNA"/>
</dbReference>
<feature type="domain" description="AAA-type ATPase N-terminal" evidence="2">
    <location>
        <begin position="105"/>
        <end position="149"/>
    </location>
</feature>
<dbReference type="AlphaFoldDB" id="A0A9Q0U1D7"/>